<name>A0A6J4J3Y8_9SPHI</name>
<gene>
    <name evidence="2" type="ORF">AVDCRST_MAG56-2979</name>
</gene>
<accession>A0A6J4J3Y8</accession>
<dbReference type="Pfam" id="PF13648">
    <property type="entry name" value="Lipocalin_4"/>
    <property type="match status" value="1"/>
</dbReference>
<dbReference type="InterPro" id="IPR024311">
    <property type="entry name" value="Lipocalin-like"/>
</dbReference>
<protein>
    <recommendedName>
        <fullName evidence="1">Lipocalin-like domain-containing protein</fullName>
    </recommendedName>
</protein>
<dbReference type="EMBL" id="CADCTQ010000255">
    <property type="protein sequence ID" value="CAA9269666.1"/>
    <property type="molecule type" value="Genomic_DNA"/>
</dbReference>
<evidence type="ECO:0000313" key="2">
    <source>
        <dbReference type="EMBL" id="CAA9269666.1"/>
    </source>
</evidence>
<dbReference type="PROSITE" id="PS51257">
    <property type="entry name" value="PROKAR_LIPOPROTEIN"/>
    <property type="match status" value="1"/>
</dbReference>
<evidence type="ECO:0000259" key="1">
    <source>
        <dbReference type="Pfam" id="PF13648"/>
    </source>
</evidence>
<feature type="domain" description="Lipocalin-like" evidence="1">
    <location>
        <begin position="38"/>
        <end position="128"/>
    </location>
</feature>
<proteinExistence type="predicted"/>
<reference evidence="2" key="1">
    <citation type="submission" date="2020-02" db="EMBL/GenBank/DDBJ databases">
        <authorList>
            <person name="Meier V. D."/>
        </authorList>
    </citation>
    <scope>NUCLEOTIDE SEQUENCE</scope>
    <source>
        <strain evidence="2">AVDCRST_MAG56</strain>
    </source>
</reference>
<sequence>MQRKNTFSLLTLFVLALFVFTGCNKEKEEVVPTVQSYVGVWKLDSYQSKLFAGSFSTPNENYAGTTQTLEFKTEGQVIDKDMSATLTTGTWTLSGKKITFAFPPNSYTDEVQNGTWDVKEVTATRLVLHMRKVIGASGSMETGEDFTITYKK</sequence>
<dbReference type="AlphaFoldDB" id="A0A6J4J3Y8"/>
<organism evidence="2">
    <name type="scientific">uncultured Cytophagales bacterium</name>
    <dbReference type="NCBI Taxonomy" id="158755"/>
    <lineage>
        <taxon>Bacteria</taxon>
        <taxon>Pseudomonadati</taxon>
        <taxon>Bacteroidota</taxon>
        <taxon>Sphingobacteriia</taxon>
        <taxon>Sphingobacteriales</taxon>
        <taxon>environmental samples</taxon>
    </lineage>
</organism>